<sequence length="165" mass="19049">MNEPQWTVLEPLLPDDNTGPIGRPRVGRRAILNGILWILRTGAQWADLPTRYGSYQTVHRQFQEWEQQGVMRTLLRALADDPRDRGKLDVSECFVDATFASAKKGRWNWQNPQGQRGSRSWQWSTAMVFLSPFARKASRWERKARNYQALVALACVIILLNALLR</sequence>
<organism evidence="3 4">
    <name type="scientific">Luteolibacter ambystomatis</name>
    <dbReference type="NCBI Taxonomy" id="2824561"/>
    <lineage>
        <taxon>Bacteria</taxon>
        <taxon>Pseudomonadati</taxon>
        <taxon>Verrucomicrobiota</taxon>
        <taxon>Verrucomicrobiia</taxon>
        <taxon>Verrucomicrobiales</taxon>
        <taxon>Verrucomicrobiaceae</taxon>
        <taxon>Luteolibacter</taxon>
    </lineage>
</organism>
<reference evidence="3" key="1">
    <citation type="submission" date="2021-04" db="EMBL/GenBank/DDBJ databases">
        <title>Luteolibacter sp. 32A isolated from the skin of an Anderson's salamander (Ambystoma andersonii).</title>
        <authorList>
            <person name="Spergser J."/>
            <person name="Busse H.-J."/>
        </authorList>
    </citation>
    <scope>NUCLEOTIDE SEQUENCE</scope>
    <source>
        <strain evidence="3">32A</strain>
    </source>
</reference>
<dbReference type="RefSeq" id="WP_211634064.1">
    <property type="nucleotide sequence ID" value="NZ_CP073100.1"/>
</dbReference>
<name>A0A975J2F0_9BACT</name>
<proteinExistence type="predicted"/>
<keyword evidence="1" id="KW-1133">Transmembrane helix</keyword>
<feature type="domain" description="Insertion element IS402-like" evidence="2">
    <location>
        <begin position="2"/>
        <end position="74"/>
    </location>
</feature>
<dbReference type="PANTHER" id="PTHR46637">
    <property type="entry name" value="TIS1421-TRANSPOSASE PROTEIN A"/>
    <property type="match status" value="1"/>
</dbReference>
<dbReference type="InterPro" id="IPR025161">
    <property type="entry name" value="IS402-like_dom"/>
</dbReference>
<evidence type="ECO:0000256" key="1">
    <source>
        <dbReference type="SAM" id="Phobius"/>
    </source>
</evidence>
<protein>
    <submittedName>
        <fullName evidence="3">Transposase</fullName>
    </submittedName>
</protein>
<dbReference type="EMBL" id="CP073100">
    <property type="protein sequence ID" value="QUE52769.1"/>
    <property type="molecule type" value="Genomic_DNA"/>
</dbReference>
<keyword evidence="1" id="KW-0472">Membrane</keyword>
<feature type="transmembrane region" description="Helical" evidence="1">
    <location>
        <begin position="146"/>
        <end position="164"/>
    </location>
</feature>
<gene>
    <name evidence="3" type="ORF">KBB96_07710</name>
</gene>
<evidence type="ECO:0000259" key="2">
    <source>
        <dbReference type="Pfam" id="PF13340"/>
    </source>
</evidence>
<keyword evidence="1" id="KW-0812">Transmembrane</keyword>
<dbReference type="PANTHER" id="PTHR46637:SF1">
    <property type="entry name" value="BLL5188 PROTEIN"/>
    <property type="match status" value="1"/>
</dbReference>
<accession>A0A975J2F0</accession>
<dbReference type="Pfam" id="PF13340">
    <property type="entry name" value="DUF4096"/>
    <property type="match status" value="1"/>
</dbReference>
<keyword evidence="4" id="KW-1185">Reference proteome</keyword>
<dbReference type="InterPro" id="IPR052909">
    <property type="entry name" value="Transposase_6_like"/>
</dbReference>
<dbReference type="KEGG" id="lamb:KBB96_07710"/>
<evidence type="ECO:0000313" key="3">
    <source>
        <dbReference type="EMBL" id="QUE52769.1"/>
    </source>
</evidence>
<evidence type="ECO:0000313" key="4">
    <source>
        <dbReference type="Proteomes" id="UP000676169"/>
    </source>
</evidence>
<dbReference type="AlphaFoldDB" id="A0A975J2F0"/>
<dbReference type="Proteomes" id="UP000676169">
    <property type="component" value="Chromosome"/>
</dbReference>